<evidence type="ECO:0000313" key="1">
    <source>
        <dbReference type="EMBL" id="UOE39971.1"/>
    </source>
</evidence>
<dbReference type="RefSeq" id="WP_243547924.1">
    <property type="nucleotide sequence ID" value="NZ_CP094532.1"/>
</dbReference>
<keyword evidence="2" id="KW-1185">Reference proteome</keyword>
<dbReference type="Proteomes" id="UP000831460">
    <property type="component" value="Chromosome"/>
</dbReference>
<proteinExistence type="predicted"/>
<protein>
    <submittedName>
        <fullName evidence="1">Uncharacterized protein</fullName>
    </submittedName>
</protein>
<sequence length="436" mass="50150">MYTSYIGKKFLELYNKKENKNYSAEEFFNGEFFPLFFHDDSHLMHVGNSPFFQKPKAEDVEKHGGKAKAQLANLHQSILNDVPNMSIFVGYAAKDVGGTTSGQLSSIDVAVDSEEMYASWIGQAFGIGVSGGYVMLIDNEDLMFTIYNGWTQYRKFLKTPNVKDKQIETWNGQWVSYCFSDDFNASNPGAGLQIETAEVQGNTAIPTKQWSEVIFYLSKKYSKEKDLIAYSYNLSQTNTTLGFIKIFLHEITEMYELRDKLFIDKEDTILTDKEIIKLGTFYNFKAACQTGMIGLKALEPAKLREYMPKGSVLYAQGKELKFANEESYQYYQLYKIWITAMLNKTDLLHLAEKIAEVLLKFEKEDERGKKVHATISADIRESRSLVKFIENISELMDKTDSDKELFKSVVEEVLKMPSDNFPLFITLIRFEYNFQK</sequence>
<reference evidence="1 2" key="1">
    <citation type="submission" date="2022-03" db="EMBL/GenBank/DDBJ databases">
        <title>Chryseobacterium sp. isolated from particulate matters in swine house.</title>
        <authorList>
            <person name="Won M."/>
            <person name="Kim S.-J."/>
            <person name="Kwon S.-W."/>
        </authorList>
    </citation>
    <scope>NUCLEOTIDE SEQUENCE [LARGE SCALE GENOMIC DNA]</scope>
    <source>
        <strain evidence="1 2">SC2-2</strain>
    </source>
</reference>
<gene>
    <name evidence="1" type="ORF">MTP09_08540</name>
</gene>
<evidence type="ECO:0000313" key="2">
    <source>
        <dbReference type="Proteomes" id="UP000831460"/>
    </source>
</evidence>
<organism evidence="1 2">
    <name type="scientific">Chryseobacterium suipulveris</name>
    <dbReference type="NCBI Taxonomy" id="2929800"/>
    <lineage>
        <taxon>Bacteria</taxon>
        <taxon>Pseudomonadati</taxon>
        <taxon>Bacteroidota</taxon>
        <taxon>Flavobacteriia</taxon>
        <taxon>Flavobacteriales</taxon>
        <taxon>Weeksellaceae</taxon>
        <taxon>Chryseobacterium group</taxon>
        <taxon>Chryseobacterium</taxon>
    </lineage>
</organism>
<name>A0ABY4BQB5_9FLAO</name>
<dbReference type="EMBL" id="CP094532">
    <property type="protein sequence ID" value="UOE39971.1"/>
    <property type="molecule type" value="Genomic_DNA"/>
</dbReference>
<accession>A0ABY4BQB5</accession>